<evidence type="ECO:0000259" key="6">
    <source>
        <dbReference type="SMART" id="SM00864"/>
    </source>
</evidence>
<dbReference type="SMART" id="SM00864">
    <property type="entry name" value="Tubulin"/>
    <property type="match status" value="1"/>
</dbReference>
<dbReference type="Pfam" id="PF00091">
    <property type="entry name" value="Tubulin"/>
    <property type="match status" value="1"/>
</dbReference>
<feature type="binding site" evidence="4">
    <location>
        <begin position="110"/>
        <end position="112"/>
    </location>
    <ligand>
        <name>GTP</name>
        <dbReference type="ChEBI" id="CHEBI:37565"/>
    </ligand>
</feature>
<keyword evidence="4" id="KW-0717">Septation</keyword>
<dbReference type="PANTHER" id="PTHR30314">
    <property type="entry name" value="CELL DIVISION PROTEIN FTSZ-RELATED"/>
    <property type="match status" value="1"/>
</dbReference>
<evidence type="ECO:0000313" key="9">
    <source>
        <dbReference type="Proteomes" id="UP000265882"/>
    </source>
</evidence>
<dbReference type="Gene3D" id="3.40.50.1440">
    <property type="entry name" value="Tubulin/FtsZ, GTPase domain"/>
    <property type="match status" value="1"/>
</dbReference>
<dbReference type="CDD" id="cd02201">
    <property type="entry name" value="FtsZ_type1"/>
    <property type="match status" value="1"/>
</dbReference>
<keyword evidence="4 8" id="KW-0132">Cell division</keyword>
<keyword evidence="3 4" id="KW-0342">GTP-binding</keyword>
<dbReference type="SMART" id="SM00865">
    <property type="entry name" value="Tubulin_C"/>
    <property type="match status" value="1"/>
</dbReference>
<accession>A0A3A4NFA1</accession>
<dbReference type="Gene3D" id="3.30.1330.20">
    <property type="entry name" value="Tubulin/FtsZ, C-terminal domain"/>
    <property type="match status" value="1"/>
</dbReference>
<dbReference type="Pfam" id="PF12327">
    <property type="entry name" value="FtsZ_C"/>
    <property type="match status" value="1"/>
</dbReference>
<dbReference type="GO" id="GO:0003924">
    <property type="term" value="F:GTPase activity"/>
    <property type="evidence" value="ECO:0007669"/>
    <property type="project" value="UniProtKB-UniRule"/>
</dbReference>
<evidence type="ECO:0000256" key="4">
    <source>
        <dbReference type="HAMAP-Rule" id="MF_00909"/>
    </source>
</evidence>
<dbReference type="InterPro" id="IPR000158">
    <property type="entry name" value="Cell_div_FtsZ"/>
</dbReference>
<dbReference type="InterPro" id="IPR024757">
    <property type="entry name" value="FtsZ_C"/>
</dbReference>
<dbReference type="Proteomes" id="UP000265882">
    <property type="component" value="Unassembled WGS sequence"/>
</dbReference>
<evidence type="ECO:0000256" key="1">
    <source>
        <dbReference type="ARBA" id="ARBA00009690"/>
    </source>
</evidence>
<dbReference type="InterPro" id="IPR036525">
    <property type="entry name" value="Tubulin/FtsZ_GTPase_sf"/>
</dbReference>
<keyword evidence="4" id="KW-0131">Cell cycle</keyword>
<proteinExistence type="inferred from homology"/>
<sequence length="401" mass="42457">MVAFEFINEPHVGGRVMVIGVGGGGSNAVDHMIEAKISGVEFIAVNTDAQALERSRAPIKMQVGAVYTKGRGSGGNPEVGRQAALEDVDLIRETLRGAEMVFVTAGFGGGTGTGAGPVIAEIAKSMGALTVAIVTKPFSFEGKPRHDNAKAGVEQLRGCADTLIVVPNQKLLEVEMIDKNTTIVEAFRMADDILRQGVECISGLITMTGLINLDLNDVRRIMSNQGAALMGVGSASGEGRAGAAARRAITSPLLESSDMSGAKGVIINIVGGTDLALYEVNEAATIVSKAADREANVIFGAVIDPELKEEIKVTVIATGFKTEEERAVMAVSDEPGKPMELFSFEELGNTPAYVRHSGGKRLRVVPTQNNEKLFKENLEIPTFIRRKAAQRLPASIDPDKQ</sequence>
<organism evidence="8 9">
    <name type="scientific">Abyssobacteria bacterium (strain SURF_5)</name>
    <dbReference type="NCBI Taxonomy" id="2093360"/>
    <lineage>
        <taxon>Bacteria</taxon>
        <taxon>Pseudomonadati</taxon>
        <taxon>Candidatus Hydrogenedentota</taxon>
        <taxon>Candidatus Abyssobacteria</taxon>
    </lineage>
</organism>
<dbReference type="GO" id="GO:0043093">
    <property type="term" value="P:FtsZ-dependent cytokinesis"/>
    <property type="evidence" value="ECO:0007669"/>
    <property type="project" value="UniProtKB-UniRule"/>
</dbReference>
<dbReference type="InterPro" id="IPR045061">
    <property type="entry name" value="FtsZ/CetZ"/>
</dbReference>
<dbReference type="GO" id="GO:0005737">
    <property type="term" value="C:cytoplasm"/>
    <property type="evidence" value="ECO:0007669"/>
    <property type="project" value="UniProtKB-SubCell"/>
</dbReference>
<dbReference type="PANTHER" id="PTHR30314:SF3">
    <property type="entry name" value="MITOCHONDRIAL DIVISION PROTEIN FSZA"/>
    <property type="match status" value="1"/>
</dbReference>
<dbReference type="PROSITE" id="PS01134">
    <property type="entry name" value="FTSZ_1"/>
    <property type="match status" value="1"/>
</dbReference>
<dbReference type="GO" id="GO:0032153">
    <property type="term" value="C:cell division site"/>
    <property type="evidence" value="ECO:0007669"/>
    <property type="project" value="UniProtKB-UniRule"/>
</dbReference>
<feature type="binding site" evidence="4">
    <location>
        <position position="191"/>
    </location>
    <ligand>
        <name>GTP</name>
        <dbReference type="ChEBI" id="CHEBI:37565"/>
    </ligand>
</feature>
<feature type="binding site" evidence="4">
    <location>
        <position position="141"/>
    </location>
    <ligand>
        <name>GTP</name>
        <dbReference type="ChEBI" id="CHEBI:37565"/>
    </ligand>
</feature>
<dbReference type="EMBL" id="QZKU01000105">
    <property type="protein sequence ID" value="RJP18159.1"/>
    <property type="molecule type" value="Genomic_DNA"/>
</dbReference>
<dbReference type="InterPro" id="IPR003008">
    <property type="entry name" value="Tubulin_FtsZ_GTPase"/>
</dbReference>
<protein>
    <recommendedName>
        <fullName evidence="4 5">Cell division protein FtsZ</fullName>
    </recommendedName>
</protein>
<comment type="similarity">
    <text evidence="1 4">Belongs to the FtsZ family.</text>
</comment>
<evidence type="ECO:0000256" key="3">
    <source>
        <dbReference type="ARBA" id="ARBA00023134"/>
    </source>
</evidence>
<dbReference type="InterPro" id="IPR008280">
    <property type="entry name" value="Tub_FtsZ_C"/>
</dbReference>
<comment type="subcellular location">
    <subcellularLocation>
        <location evidence="4">Cytoplasm</location>
    </subcellularLocation>
    <text evidence="4">Assembles at midcell at the inner surface of the cytoplasmic membrane.</text>
</comment>
<evidence type="ECO:0000256" key="2">
    <source>
        <dbReference type="ARBA" id="ARBA00022741"/>
    </source>
</evidence>
<keyword evidence="2 4" id="KW-0547">Nucleotide-binding</keyword>
<name>A0A3A4NFA1_ABYX5</name>
<dbReference type="SUPFAM" id="SSF55307">
    <property type="entry name" value="Tubulin C-terminal domain-like"/>
    <property type="match status" value="1"/>
</dbReference>
<feature type="binding site" evidence="4">
    <location>
        <position position="145"/>
    </location>
    <ligand>
        <name>GTP</name>
        <dbReference type="ChEBI" id="CHEBI:37565"/>
    </ligand>
</feature>
<dbReference type="InterPro" id="IPR018316">
    <property type="entry name" value="Tubulin/FtsZ_2-layer-sand-dom"/>
</dbReference>
<comment type="function">
    <text evidence="4">Essential cell division protein that forms a contractile ring structure (Z ring) at the future cell division site. The regulation of the ring assembly controls the timing and the location of cell division. One of the functions of the FtsZ ring is to recruit other cell division proteins to the septum to produce a new cell wall between the dividing cells. Binds GTP and shows GTPase activity.</text>
</comment>
<feature type="domain" description="Tubulin/FtsZ GTPase" evidence="6">
    <location>
        <begin position="15"/>
        <end position="209"/>
    </location>
</feature>
<dbReference type="NCBIfam" id="TIGR00065">
    <property type="entry name" value="ftsZ"/>
    <property type="match status" value="1"/>
</dbReference>
<evidence type="ECO:0000313" key="8">
    <source>
        <dbReference type="EMBL" id="RJP18159.1"/>
    </source>
</evidence>
<gene>
    <name evidence="4 8" type="primary">ftsZ</name>
    <name evidence="8" type="ORF">C4520_15025</name>
</gene>
<dbReference type="PRINTS" id="PR00423">
    <property type="entry name" value="CELLDVISFTSZ"/>
</dbReference>
<dbReference type="GO" id="GO:0000917">
    <property type="term" value="P:division septum assembly"/>
    <property type="evidence" value="ECO:0007669"/>
    <property type="project" value="UniProtKB-KW"/>
</dbReference>
<feature type="domain" description="Tubulin/FtsZ 2-layer sandwich" evidence="7">
    <location>
        <begin position="211"/>
        <end position="329"/>
    </location>
</feature>
<keyword evidence="4" id="KW-0963">Cytoplasm</keyword>
<evidence type="ECO:0000256" key="5">
    <source>
        <dbReference type="NCBIfam" id="TIGR00065"/>
    </source>
</evidence>
<dbReference type="InterPro" id="IPR020805">
    <property type="entry name" value="Cell_div_FtsZ_CS"/>
</dbReference>
<dbReference type="FunFam" id="3.40.50.1440:FF:000001">
    <property type="entry name" value="Cell division protein FtsZ"/>
    <property type="match status" value="1"/>
</dbReference>
<feature type="binding site" evidence="4">
    <location>
        <begin position="23"/>
        <end position="27"/>
    </location>
    <ligand>
        <name>GTP</name>
        <dbReference type="ChEBI" id="CHEBI:37565"/>
    </ligand>
</feature>
<dbReference type="AlphaFoldDB" id="A0A3A4NFA1"/>
<dbReference type="SUPFAM" id="SSF52490">
    <property type="entry name" value="Tubulin nucleotide-binding domain-like"/>
    <property type="match status" value="1"/>
</dbReference>
<comment type="subunit">
    <text evidence="4">Homodimer. Polymerizes to form a dynamic ring structure in a strictly GTP-dependent manner. Interacts directly with several other division proteins.</text>
</comment>
<dbReference type="GO" id="GO:0051258">
    <property type="term" value="P:protein polymerization"/>
    <property type="evidence" value="ECO:0007669"/>
    <property type="project" value="UniProtKB-UniRule"/>
</dbReference>
<evidence type="ECO:0000259" key="7">
    <source>
        <dbReference type="SMART" id="SM00865"/>
    </source>
</evidence>
<dbReference type="InterPro" id="IPR037103">
    <property type="entry name" value="Tubulin/FtsZ-like_C"/>
</dbReference>
<dbReference type="HAMAP" id="MF_00909">
    <property type="entry name" value="FtsZ"/>
    <property type="match status" value="1"/>
</dbReference>
<dbReference type="GO" id="GO:0005525">
    <property type="term" value="F:GTP binding"/>
    <property type="evidence" value="ECO:0007669"/>
    <property type="project" value="UniProtKB-UniRule"/>
</dbReference>
<comment type="caution">
    <text evidence="8">The sequence shown here is derived from an EMBL/GenBank/DDBJ whole genome shotgun (WGS) entry which is preliminary data.</text>
</comment>
<reference evidence="8 9" key="1">
    <citation type="journal article" date="2017" name="ISME J.">
        <title>Energy and carbon metabolisms in a deep terrestrial subsurface fluid microbial community.</title>
        <authorList>
            <person name="Momper L."/>
            <person name="Jungbluth S.P."/>
            <person name="Lee M.D."/>
            <person name="Amend J.P."/>
        </authorList>
    </citation>
    <scope>NUCLEOTIDE SEQUENCE [LARGE SCALE GENOMIC DNA]</scope>
    <source>
        <strain evidence="8">SURF_5</strain>
    </source>
</reference>